<dbReference type="Gene3D" id="1.20.1630.10">
    <property type="entry name" value="Formate dehydrogenase/DMSO reductase domain"/>
    <property type="match status" value="1"/>
</dbReference>
<dbReference type="Proteomes" id="UP000606490">
    <property type="component" value="Unassembled WGS sequence"/>
</dbReference>
<evidence type="ECO:0000313" key="10">
    <source>
        <dbReference type="Proteomes" id="UP000606490"/>
    </source>
</evidence>
<feature type="transmembrane region" description="Helical" evidence="8">
    <location>
        <begin position="125"/>
        <end position="146"/>
    </location>
</feature>
<keyword evidence="3" id="KW-1003">Cell membrane</keyword>
<dbReference type="EMBL" id="JAEUXJ010000018">
    <property type="protein sequence ID" value="MBL6458718.1"/>
    <property type="molecule type" value="Genomic_DNA"/>
</dbReference>
<dbReference type="PANTHER" id="PTHR34856">
    <property type="entry name" value="PROTEIN NRFD"/>
    <property type="match status" value="1"/>
</dbReference>
<evidence type="ECO:0000313" key="9">
    <source>
        <dbReference type="EMBL" id="MBL6458718.1"/>
    </source>
</evidence>
<evidence type="ECO:0000256" key="6">
    <source>
        <dbReference type="ARBA" id="ARBA00023136"/>
    </source>
</evidence>
<feature type="transmembrane region" description="Helical" evidence="8">
    <location>
        <begin position="51"/>
        <end position="75"/>
    </location>
</feature>
<evidence type="ECO:0000256" key="2">
    <source>
        <dbReference type="ARBA" id="ARBA00008929"/>
    </source>
</evidence>
<keyword evidence="10" id="KW-1185">Reference proteome</keyword>
<comment type="similarity">
    <text evidence="2">Belongs to the NrfD family.</text>
</comment>
<dbReference type="Pfam" id="PF03916">
    <property type="entry name" value="NrfD"/>
    <property type="match status" value="1"/>
</dbReference>
<reference evidence="9 10" key="1">
    <citation type="submission" date="2021-01" db="EMBL/GenBank/DDBJ databases">
        <title>Belnapia mucosa sp. nov. and Belnapia arida sp. nov., isolated from the Tabernas Desert (Almeria, Spain).</title>
        <authorList>
            <person name="Molina-Menor E."/>
            <person name="Vidal-Verdu A."/>
            <person name="Calonge A."/>
            <person name="Satari L."/>
            <person name="Pereto Magraner J."/>
            <person name="Porcar Miralles M."/>
        </authorList>
    </citation>
    <scope>NUCLEOTIDE SEQUENCE [LARGE SCALE GENOMIC DNA]</scope>
    <source>
        <strain evidence="9 10">T6</strain>
    </source>
</reference>
<dbReference type="InterPro" id="IPR052049">
    <property type="entry name" value="Electron_transfer_protein"/>
</dbReference>
<proteinExistence type="inferred from homology"/>
<comment type="subcellular location">
    <subcellularLocation>
        <location evidence="1">Cell membrane</location>
        <topology evidence="1">Multi-pass membrane protein</topology>
    </subcellularLocation>
</comment>
<dbReference type="InterPro" id="IPR005614">
    <property type="entry name" value="NrfD-like"/>
</dbReference>
<name>A0ABS1VAP2_9PROT</name>
<evidence type="ECO:0000256" key="7">
    <source>
        <dbReference type="SAM" id="MobiDB-lite"/>
    </source>
</evidence>
<feature type="transmembrane region" description="Helical" evidence="8">
    <location>
        <begin position="167"/>
        <end position="191"/>
    </location>
</feature>
<gene>
    <name evidence="9" type="primary">nrfD</name>
    <name evidence="9" type="ORF">JMJ55_25620</name>
</gene>
<accession>A0ABS1VAP2</accession>
<evidence type="ECO:0000256" key="4">
    <source>
        <dbReference type="ARBA" id="ARBA00022692"/>
    </source>
</evidence>
<dbReference type="PANTHER" id="PTHR34856:SF2">
    <property type="entry name" value="PROTEIN NRFD"/>
    <property type="match status" value="1"/>
</dbReference>
<feature type="region of interest" description="Disordered" evidence="7">
    <location>
        <begin position="1"/>
        <end position="31"/>
    </location>
</feature>
<sequence>MTEMKASTLGPEEAPPAPPSATGGTLGQHREWQGPTYYGRPQLKQAPFNNWVVGGYIFLAGLSGGSAILSALADWERMEGTARRGRYLAMLAPTLGSMLLVYDLHTPQRFYNMFRIAKSTSPMSIGTWILTGFSLFGGLAAGLQFLADRMPWRRWPRRAARAASLPAAVAGAGMSTYTAALLAATSTPFWAATPRALAVRFGSSSIASAAAALSLGERPGPRQRALDAVAVAALAAELAAASGQHRQVEQAGVSGATEGRWGQAERIGATGIGTMLPLGLHVLSLAEGGHPGLSRLASWAILGGGLMLRVTTLGVGDVSAQRPETSFRFAQPDNLPEGKPRRRRLAAR</sequence>
<evidence type="ECO:0000256" key="3">
    <source>
        <dbReference type="ARBA" id="ARBA00022475"/>
    </source>
</evidence>
<keyword evidence="5 8" id="KW-1133">Transmembrane helix</keyword>
<dbReference type="RefSeq" id="WP_202828461.1">
    <property type="nucleotide sequence ID" value="NZ_JAEUXJ010000018.1"/>
</dbReference>
<keyword evidence="6 8" id="KW-0472">Membrane</keyword>
<organism evidence="9 10">
    <name type="scientific">Belnapia mucosa</name>
    <dbReference type="NCBI Taxonomy" id="2804532"/>
    <lineage>
        <taxon>Bacteria</taxon>
        <taxon>Pseudomonadati</taxon>
        <taxon>Pseudomonadota</taxon>
        <taxon>Alphaproteobacteria</taxon>
        <taxon>Acetobacterales</taxon>
        <taxon>Roseomonadaceae</taxon>
        <taxon>Belnapia</taxon>
    </lineage>
</organism>
<evidence type="ECO:0000256" key="1">
    <source>
        <dbReference type="ARBA" id="ARBA00004651"/>
    </source>
</evidence>
<evidence type="ECO:0000256" key="8">
    <source>
        <dbReference type="SAM" id="Phobius"/>
    </source>
</evidence>
<evidence type="ECO:0000256" key="5">
    <source>
        <dbReference type="ARBA" id="ARBA00022989"/>
    </source>
</evidence>
<feature type="transmembrane region" description="Helical" evidence="8">
    <location>
        <begin position="87"/>
        <end position="105"/>
    </location>
</feature>
<comment type="caution">
    <text evidence="9">The sequence shown here is derived from an EMBL/GenBank/DDBJ whole genome shotgun (WGS) entry which is preliminary data.</text>
</comment>
<feature type="region of interest" description="Disordered" evidence="7">
    <location>
        <begin position="329"/>
        <end position="348"/>
    </location>
</feature>
<protein>
    <submittedName>
        <fullName evidence="9">Polysulfide reductase NrfD</fullName>
    </submittedName>
</protein>
<keyword evidence="4 8" id="KW-0812">Transmembrane</keyword>